<dbReference type="SMART" id="SM01110">
    <property type="entry name" value="Cutinase"/>
    <property type="match status" value="1"/>
</dbReference>
<sequence>MKSTFFALGALALSVAAQPIENAAGCPAVHVISARGSAEFPGEGIISSLVNNIVSGSKQTITREAVDYPAGLADYDNSQLKGVVDMKAKLAAKTSACPNTKIVLTGYSQGAQVAGDVLAHKAPGTANVVATILLGDPGHVSGESFQKGTANAVNGFHARASGVLEDFAPKINSFCDLGDPACAGGLNIINHIQYVTKYGTVATKFVLDRIGG</sequence>
<keyword evidence="2" id="KW-1015">Disulfide bond</keyword>
<comment type="caution">
    <text evidence="4">The sequence shown here is derived from an EMBL/GenBank/DDBJ whole genome shotgun (WGS) entry which is preliminary data.</text>
</comment>
<dbReference type="InterPro" id="IPR029058">
    <property type="entry name" value="AB_hydrolase_fold"/>
</dbReference>
<reference evidence="4" key="1">
    <citation type="submission" date="2021-02" db="EMBL/GenBank/DDBJ databases">
        <authorList>
            <person name="Nieuwenhuis M."/>
            <person name="Van De Peppel L.J.J."/>
        </authorList>
    </citation>
    <scope>NUCLEOTIDE SEQUENCE</scope>
    <source>
        <strain evidence="4">D49</strain>
    </source>
</reference>
<feature type="chain" id="PRO_5040165617" description="Cutinase" evidence="3">
    <location>
        <begin position="18"/>
        <end position="212"/>
    </location>
</feature>
<dbReference type="OrthoDB" id="2586582at2759"/>
<gene>
    <name evidence="4" type="ORF">H0H81_011642</name>
</gene>
<evidence type="ECO:0000313" key="5">
    <source>
        <dbReference type="Proteomes" id="UP000717328"/>
    </source>
</evidence>
<accession>A0A9P7GJU9</accession>
<dbReference type="GO" id="GO:0052689">
    <property type="term" value="F:carboxylic ester hydrolase activity"/>
    <property type="evidence" value="ECO:0007669"/>
    <property type="project" value="UniProtKB-ARBA"/>
</dbReference>
<evidence type="ECO:0000313" key="4">
    <source>
        <dbReference type="EMBL" id="KAG5650615.1"/>
    </source>
</evidence>
<dbReference type="AlphaFoldDB" id="A0A9P7GJU9"/>
<dbReference type="EMBL" id="JABCKI010000402">
    <property type="protein sequence ID" value="KAG5650615.1"/>
    <property type="molecule type" value="Genomic_DNA"/>
</dbReference>
<evidence type="ECO:0000256" key="3">
    <source>
        <dbReference type="SAM" id="SignalP"/>
    </source>
</evidence>
<keyword evidence="3" id="KW-0732">Signal</keyword>
<evidence type="ECO:0000256" key="1">
    <source>
        <dbReference type="ARBA" id="ARBA00022801"/>
    </source>
</evidence>
<proteinExistence type="predicted"/>
<feature type="signal peptide" evidence="3">
    <location>
        <begin position="1"/>
        <end position="17"/>
    </location>
</feature>
<keyword evidence="1" id="KW-0378">Hydrolase</keyword>
<dbReference type="Pfam" id="PF01083">
    <property type="entry name" value="Cutinase"/>
    <property type="match status" value="1"/>
</dbReference>
<evidence type="ECO:0008006" key="6">
    <source>
        <dbReference type="Google" id="ProtNLM"/>
    </source>
</evidence>
<dbReference type="SUPFAM" id="SSF53474">
    <property type="entry name" value="alpha/beta-Hydrolases"/>
    <property type="match status" value="1"/>
</dbReference>
<dbReference type="PANTHER" id="PTHR33630">
    <property type="entry name" value="CUTINASE RV1984C-RELATED-RELATED"/>
    <property type="match status" value="1"/>
</dbReference>
<dbReference type="Proteomes" id="UP000717328">
    <property type="component" value="Unassembled WGS sequence"/>
</dbReference>
<protein>
    <recommendedName>
        <fullName evidence="6">Cutinase</fullName>
    </recommendedName>
</protein>
<name>A0A9P7GJU9_9AGAR</name>
<keyword evidence="5" id="KW-1185">Reference proteome</keyword>
<evidence type="ECO:0000256" key="2">
    <source>
        <dbReference type="ARBA" id="ARBA00023157"/>
    </source>
</evidence>
<dbReference type="Gene3D" id="3.40.50.1820">
    <property type="entry name" value="alpha/beta hydrolase"/>
    <property type="match status" value="1"/>
</dbReference>
<dbReference type="PANTHER" id="PTHR33630:SF9">
    <property type="entry name" value="CUTINASE 4"/>
    <property type="match status" value="1"/>
</dbReference>
<dbReference type="InterPro" id="IPR000675">
    <property type="entry name" value="Cutinase/axe"/>
</dbReference>
<organism evidence="4 5">
    <name type="scientific">Sphagnurus paluster</name>
    <dbReference type="NCBI Taxonomy" id="117069"/>
    <lineage>
        <taxon>Eukaryota</taxon>
        <taxon>Fungi</taxon>
        <taxon>Dikarya</taxon>
        <taxon>Basidiomycota</taxon>
        <taxon>Agaricomycotina</taxon>
        <taxon>Agaricomycetes</taxon>
        <taxon>Agaricomycetidae</taxon>
        <taxon>Agaricales</taxon>
        <taxon>Tricholomatineae</taxon>
        <taxon>Lyophyllaceae</taxon>
        <taxon>Sphagnurus</taxon>
    </lineage>
</organism>
<reference evidence="4" key="2">
    <citation type="submission" date="2021-10" db="EMBL/GenBank/DDBJ databases">
        <title>Phylogenomics reveals ancestral predisposition of the termite-cultivated fungus Termitomyces towards a domesticated lifestyle.</title>
        <authorList>
            <person name="Auxier B."/>
            <person name="Grum-Grzhimaylo A."/>
            <person name="Cardenas M.E."/>
            <person name="Lodge J.D."/>
            <person name="Laessoe T."/>
            <person name="Pedersen O."/>
            <person name="Smith M.E."/>
            <person name="Kuyper T.W."/>
            <person name="Franco-Molano E.A."/>
            <person name="Baroni T.J."/>
            <person name="Aanen D.K."/>
        </authorList>
    </citation>
    <scope>NUCLEOTIDE SEQUENCE</scope>
    <source>
        <strain evidence="4">D49</strain>
    </source>
</reference>